<name>A0A4Z0PPX2_9BACT</name>
<reference evidence="1 2" key="1">
    <citation type="submission" date="2019-04" db="EMBL/GenBank/DDBJ databases">
        <authorList>
            <person name="Feng G."/>
            <person name="Zhang J."/>
            <person name="Zhu H."/>
        </authorList>
    </citation>
    <scope>NUCLEOTIDE SEQUENCE [LARGE SCALE GENOMIC DNA]</scope>
    <source>
        <strain evidence="1 2">JCM 17223</strain>
    </source>
</reference>
<dbReference type="EMBL" id="SRLD01000010">
    <property type="protein sequence ID" value="TGE17606.1"/>
    <property type="molecule type" value="Genomic_DNA"/>
</dbReference>
<dbReference type="RefSeq" id="WP_135497021.1">
    <property type="nucleotide sequence ID" value="NZ_SRLD01000010.1"/>
</dbReference>
<comment type="caution">
    <text evidence="1">The sequence shown here is derived from an EMBL/GenBank/DDBJ whole genome shotgun (WGS) entry which is preliminary data.</text>
</comment>
<protein>
    <submittedName>
        <fullName evidence="1">Uncharacterized protein</fullName>
    </submittedName>
</protein>
<dbReference type="Proteomes" id="UP000297739">
    <property type="component" value="Unassembled WGS sequence"/>
</dbReference>
<gene>
    <name evidence="1" type="ORF">E5J99_07070</name>
</gene>
<sequence>MYKYLLLVALLCSAHLGQGQKMQALAAQQPVATAPAPLPGSYRFGLDSLLAALDKAQVPSGMLYDRVMLLAGLAGLHAFNTGVGTAQRGLVRKDGCCFLRCVACFPLHHYGYETPLLSPAAAAAHGQRL</sequence>
<organism evidence="1 2">
    <name type="scientific">Hymenobacter elongatus</name>
    <dbReference type="NCBI Taxonomy" id="877208"/>
    <lineage>
        <taxon>Bacteria</taxon>
        <taxon>Pseudomonadati</taxon>
        <taxon>Bacteroidota</taxon>
        <taxon>Cytophagia</taxon>
        <taxon>Cytophagales</taxon>
        <taxon>Hymenobacteraceae</taxon>
        <taxon>Hymenobacter</taxon>
    </lineage>
</organism>
<evidence type="ECO:0000313" key="1">
    <source>
        <dbReference type="EMBL" id="TGE17606.1"/>
    </source>
</evidence>
<keyword evidence="2" id="KW-1185">Reference proteome</keyword>
<dbReference type="AlphaFoldDB" id="A0A4Z0PPX2"/>
<proteinExistence type="predicted"/>
<accession>A0A4Z0PPX2</accession>
<evidence type="ECO:0000313" key="2">
    <source>
        <dbReference type="Proteomes" id="UP000297739"/>
    </source>
</evidence>